<dbReference type="KEGG" id="atr:18446995"/>
<dbReference type="Proteomes" id="UP000017836">
    <property type="component" value="Unassembled WGS sequence"/>
</dbReference>
<keyword evidence="2 3" id="KW-0813">Transport</keyword>
<dbReference type="STRING" id="13333.U5CZ65"/>
<dbReference type="OMA" id="LIKYVDC"/>
<evidence type="ECO:0000259" key="4">
    <source>
        <dbReference type="Pfam" id="PF03081"/>
    </source>
</evidence>
<protein>
    <recommendedName>
        <fullName evidence="3">Exocyst subunit Exo70 family protein</fullName>
    </recommendedName>
</protein>
<keyword evidence="3" id="KW-0653">Protein transport</keyword>
<dbReference type="GO" id="GO:0006887">
    <property type="term" value="P:exocytosis"/>
    <property type="evidence" value="ECO:0000318"/>
    <property type="project" value="GO_Central"/>
</dbReference>
<keyword evidence="3" id="KW-0268">Exocytosis</keyword>
<dbReference type="PANTHER" id="PTHR12542:SF90">
    <property type="entry name" value="EXOCYST COMPLEX COMPONENT EXO70I"/>
    <property type="match status" value="1"/>
</dbReference>
<evidence type="ECO:0000256" key="3">
    <source>
        <dbReference type="RuleBase" id="RU365026"/>
    </source>
</evidence>
<keyword evidence="6" id="KW-1185">Reference proteome</keyword>
<comment type="similarity">
    <text evidence="1 3">Belongs to the EXO70 family.</text>
</comment>
<reference evidence="6" key="1">
    <citation type="journal article" date="2013" name="Science">
        <title>The Amborella genome and the evolution of flowering plants.</title>
        <authorList>
            <consortium name="Amborella Genome Project"/>
        </authorList>
    </citation>
    <scope>NUCLEOTIDE SEQUENCE [LARGE SCALE GENOMIC DNA]</scope>
</reference>
<dbReference type="OrthoDB" id="1922221at2759"/>
<proteinExistence type="inferred from homology"/>
<evidence type="ECO:0000313" key="5">
    <source>
        <dbReference type="EMBL" id="ERN18626.1"/>
    </source>
</evidence>
<dbReference type="AlphaFoldDB" id="U5CZ65"/>
<gene>
    <name evidence="5" type="ORF">AMTR_s00065p00165810</name>
</gene>
<evidence type="ECO:0000313" key="6">
    <source>
        <dbReference type="Proteomes" id="UP000017836"/>
    </source>
</evidence>
<feature type="domain" description="Exocyst complex subunit Exo70 C-terminal" evidence="4">
    <location>
        <begin position="307"/>
        <end position="667"/>
    </location>
</feature>
<dbReference type="PANTHER" id="PTHR12542">
    <property type="entry name" value="EXOCYST COMPLEX PROTEIN EXO70"/>
    <property type="match status" value="1"/>
</dbReference>
<dbReference type="EMBL" id="KI392088">
    <property type="protein sequence ID" value="ERN18626.1"/>
    <property type="molecule type" value="Genomic_DNA"/>
</dbReference>
<dbReference type="InterPro" id="IPR016159">
    <property type="entry name" value="Cullin_repeat-like_dom_sf"/>
</dbReference>
<sequence>MEPYDEDPMSLKLFRAKSDLLDILQASNSMDLSLSKMEMRLTTITQTISTTRRVIAPLQSIAMATKALDTRIDRAISPATKVLETFRIAENLQTKLSKTPNPNPSSTVDPVLKSANPSNPVSVDHLNQILQLLQIIDELHYTLQLLTTDCEPAIQRLQEVVEFLSRTRATDNYRINRLKDALETLKAVYENEIDTMNYDGLLDETLLSLQYDYEKILDQLKLKITEEGDQDRKDLGSELQVEVLRRITETLSVNDCLDICIDIYVKIRYKRAAKALMQLNPDYLKTYAPEDIDLMAWKKLETAISLWIQHFELALKTVFESEKKLCQQVFNNIMEGSMWPECFVKIADKIMAVFFRFGEGVARSSKEPQKLFKLLDMYESTERLKPEVADIFEGEAGIDICARLRELQKLLVHASCKVFYEFGLHVEGLQDGVPPSDGAVTKLIRYSVNYLKTLTSEGYSSAMAKALKTEQIWKSGVLSKPATEESLLKDAIMNVMEAMKRYIDGKKSSYRDRILSWIFSMNAHWYVYMRARNTELGRLLGEPWLREKFKAAAEMAAYSYQENAWGSAVAYLEGEELKEENYNDKGEIEALMRENLKAFLKSFEICYERHKKYGYNVPDVDLREQIKGSIVKLVVPAYEDYKRRYGGVVENVEETKGFPTPGSIERRLGRLFVGKAGG</sequence>
<dbReference type="Pfam" id="PF03081">
    <property type="entry name" value="Exo70_C"/>
    <property type="match status" value="1"/>
</dbReference>
<dbReference type="Gramene" id="ERN18626">
    <property type="protein sequence ID" value="ERN18626"/>
    <property type="gene ID" value="AMTR_s00065p00165810"/>
</dbReference>
<dbReference type="InterPro" id="IPR046364">
    <property type="entry name" value="Exo70_C"/>
</dbReference>
<name>U5CZ65_AMBTC</name>
<evidence type="ECO:0000256" key="2">
    <source>
        <dbReference type="ARBA" id="ARBA00022448"/>
    </source>
</evidence>
<accession>U5CZ65</accession>
<dbReference type="HOGENOM" id="CLU_025295_0_0_1"/>
<dbReference type="SUPFAM" id="SSF74788">
    <property type="entry name" value="Cullin repeat-like"/>
    <property type="match status" value="1"/>
</dbReference>
<dbReference type="eggNOG" id="KOG2344">
    <property type="taxonomic scope" value="Eukaryota"/>
</dbReference>
<comment type="function">
    <text evidence="3">Component of the exocyst complex.</text>
</comment>
<dbReference type="GO" id="GO:0015031">
    <property type="term" value="P:protein transport"/>
    <property type="evidence" value="ECO:0007669"/>
    <property type="project" value="UniProtKB-KW"/>
</dbReference>
<evidence type="ECO:0000256" key="1">
    <source>
        <dbReference type="ARBA" id="ARBA00006756"/>
    </source>
</evidence>
<organism evidence="5 6">
    <name type="scientific">Amborella trichopoda</name>
    <dbReference type="NCBI Taxonomy" id="13333"/>
    <lineage>
        <taxon>Eukaryota</taxon>
        <taxon>Viridiplantae</taxon>
        <taxon>Streptophyta</taxon>
        <taxon>Embryophyta</taxon>
        <taxon>Tracheophyta</taxon>
        <taxon>Spermatophyta</taxon>
        <taxon>Magnoliopsida</taxon>
        <taxon>Amborellales</taxon>
        <taxon>Amborellaceae</taxon>
        <taxon>Amborella</taxon>
    </lineage>
</organism>
<dbReference type="GO" id="GO:0005546">
    <property type="term" value="F:phosphatidylinositol-4,5-bisphosphate binding"/>
    <property type="evidence" value="ECO:0007669"/>
    <property type="project" value="InterPro"/>
</dbReference>
<dbReference type="GO" id="GO:0000145">
    <property type="term" value="C:exocyst"/>
    <property type="evidence" value="ECO:0000318"/>
    <property type="project" value="GO_Central"/>
</dbReference>
<dbReference type="Gene3D" id="1.20.1280.170">
    <property type="entry name" value="Exocyst complex component Exo70"/>
    <property type="match status" value="1"/>
</dbReference>
<dbReference type="InterPro" id="IPR004140">
    <property type="entry name" value="Exo70"/>
</dbReference>